<dbReference type="SUPFAM" id="SSF48264">
    <property type="entry name" value="Cytochrome P450"/>
    <property type="match status" value="1"/>
</dbReference>
<dbReference type="InterPro" id="IPR017972">
    <property type="entry name" value="Cyt_P450_CS"/>
</dbReference>
<dbReference type="CDD" id="cd11072">
    <property type="entry name" value="CYP71-like"/>
    <property type="match status" value="1"/>
</dbReference>
<dbReference type="EMBL" id="JAWXYG010000007">
    <property type="protein sequence ID" value="KAK4267995.1"/>
    <property type="molecule type" value="Genomic_DNA"/>
</dbReference>
<dbReference type="PROSITE" id="PS00086">
    <property type="entry name" value="CYTOCHROME_P450"/>
    <property type="match status" value="1"/>
</dbReference>
<dbReference type="Proteomes" id="UP001293593">
    <property type="component" value="Unassembled WGS sequence"/>
</dbReference>
<evidence type="ECO:0000313" key="10">
    <source>
        <dbReference type="EMBL" id="KAK4267995.1"/>
    </source>
</evidence>
<evidence type="ECO:0000256" key="4">
    <source>
        <dbReference type="ARBA" id="ARBA00022723"/>
    </source>
</evidence>
<dbReference type="PRINTS" id="PR00385">
    <property type="entry name" value="P450"/>
</dbReference>
<reference evidence="10" key="1">
    <citation type="submission" date="2023-10" db="EMBL/GenBank/DDBJ databases">
        <title>Chromosome-level genome of the transformable northern wattle, Acacia crassicarpa.</title>
        <authorList>
            <person name="Massaro I."/>
            <person name="Sinha N.R."/>
            <person name="Poethig S."/>
            <person name="Leichty A.R."/>
        </authorList>
    </citation>
    <scope>NUCLEOTIDE SEQUENCE</scope>
    <source>
        <strain evidence="10">Acra3RX</strain>
        <tissue evidence="10">Leaf</tissue>
    </source>
</reference>
<dbReference type="InterPro" id="IPR002401">
    <property type="entry name" value="Cyt_P450_E_grp-I"/>
</dbReference>
<protein>
    <recommendedName>
        <fullName evidence="12">Cytochrome P450</fullName>
    </recommendedName>
</protein>
<dbReference type="PANTHER" id="PTHR47955">
    <property type="entry name" value="CYTOCHROME P450 FAMILY 71 PROTEIN"/>
    <property type="match status" value="1"/>
</dbReference>
<evidence type="ECO:0000313" key="11">
    <source>
        <dbReference type="Proteomes" id="UP001293593"/>
    </source>
</evidence>
<comment type="cofactor">
    <cofactor evidence="1 8">
        <name>heme</name>
        <dbReference type="ChEBI" id="CHEBI:30413"/>
    </cofactor>
</comment>
<comment type="caution">
    <text evidence="10">The sequence shown here is derived from an EMBL/GenBank/DDBJ whole genome shotgun (WGS) entry which is preliminary data.</text>
</comment>
<evidence type="ECO:0000256" key="7">
    <source>
        <dbReference type="ARBA" id="ARBA00023033"/>
    </source>
</evidence>
<dbReference type="GO" id="GO:0004497">
    <property type="term" value="F:monooxygenase activity"/>
    <property type="evidence" value="ECO:0007669"/>
    <property type="project" value="UniProtKB-KW"/>
</dbReference>
<proteinExistence type="inferred from homology"/>
<evidence type="ECO:0000256" key="8">
    <source>
        <dbReference type="PIRSR" id="PIRSR602401-1"/>
    </source>
</evidence>
<evidence type="ECO:0000256" key="5">
    <source>
        <dbReference type="ARBA" id="ARBA00023002"/>
    </source>
</evidence>
<name>A0AAE1K9Y2_9FABA</name>
<feature type="binding site" description="axial binding residue" evidence="8">
    <location>
        <position position="438"/>
    </location>
    <ligand>
        <name>heme</name>
        <dbReference type="ChEBI" id="CHEBI:30413"/>
    </ligand>
    <ligandPart>
        <name>Fe</name>
        <dbReference type="ChEBI" id="CHEBI:18248"/>
    </ligandPart>
</feature>
<evidence type="ECO:0008006" key="12">
    <source>
        <dbReference type="Google" id="ProtNLM"/>
    </source>
</evidence>
<keyword evidence="11" id="KW-1185">Reference proteome</keyword>
<dbReference type="AlphaFoldDB" id="A0AAE1K9Y2"/>
<keyword evidence="6 8" id="KW-0408">Iron</keyword>
<dbReference type="InterPro" id="IPR036396">
    <property type="entry name" value="Cyt_P450_sf"/>
</dbReference>
<keyword evidence="7 9" id="KW-0503">Monooxygenase</keyword>
<evidence type="ECO:0000256" key="9">
    <source>
        <dbReference type="RuleBase" id="RU000461"/>
    </source>
</evidence>
<dbReference type="FunFam" id="1.10.630.10:FF:000043">
    <property type="entry name" value="Cytochrome P450 99A2"/>
    <property type="match status" value="1"/>
</dbReference>
<evidence type="ECO:0000256" key="2">
    <source>
        <dbReference type="ARBA" id="ARBA00010617"/>
    </source>
</evidence>
<evidence type="ECO:0000256" key="6">
    <source>
        <dbReference type="ARBA" id="ARBA00023004"/>
    </source>
</evidence>
<accession>A0AAE1K9Y2</accession>
<comment type="similarity">
    <text evidence="2 9">Belongs to the cytochrome P450 family.</text>
</comment>
<dbReference type="Pfam" id="PF00067">
    <property type="entry name" value="p450"/>
    <property type="match status" value="1"/>
</dbReference>
<dbReference type="GO" id="GO:0005506">
    <property type="term" value="F:iron ion binding"/>
    <property type="evidence" value="ECO:0007669"/>
    <property type="project" value="InterPro"/>
</dbReference>
<dbReference type="GO" id="GO:0020037">
    <property type="term" value="F:heme binding"/>
    <property type="evidence" value="ECO:0007669"/>
    <property type="project" value="InterPro"/>
</dbReference>
<evidence type="ECO:0000256" key="3">
    <source>
        <dbReference type="ARBA" id="ARBA00022617"/>
    </source>
</evidence>
<keyword evidence="3 8" id="KW-0349">Heme</keyword>
<dbReference type="PANTHER" id="PTHR47955:SF8">
    <property type="entry name" value="CYTOCHROME P450 71D11-LIKE"/>
    <property type="match status" value="1"/>
</dbReference>
<sequence>MEIQIPYSILFCFLCFVFMIHKLSSSKKSLKALPPGPWKLPLIGNLHQIGLLPHRSLRDLAYKHGPFMHVQLGQLSQFIVSSPEVAKEFMKTHDAIFANRPKFFAGEIIAYGSTNIAFSPYGKYWRQLRKICTLELLSMKRVQTFRRIREEEVYAFVKHIYEHELASEVNLSNKLYPLTSSIVARAAFGRKTRSVEDIIPAIMYAVQLTGGLSIPDLYPSLEFLRLINGTKTKAEKVHKEIDGMLNTIINDHLEKKVGDAGEAEEDLVDVLLRIQKENNLEVPLTLNNIKAVILDMFVGGTETTATTTAWAISEIIRNSNVMKKAQEEIRRVYGSKGYVDESELHQLKYLGAVIRETLRLHPPVVFLLPRESSEICQINGYEIPPKATVIINAWAIGRHNEYWNEPDKFQPERFIDSSIDYKGTHFEFIPFGGGRRICPGISFATPVLELIIANLLYHFDWKLSNGKRHEELDMTEMFGTVVRRKNDLCLVPTAYRP</sequence>
<keyword evidence="4 8" id="KW-0479">Metal-binding</keyword>
<dbReference type="Gene3D" id="1.10.630.10">
    <property type="entry name" value="Cytochrome P450"/>
    <property type="match status" value="1"/>
</dbReference>
<gene>
    <name evidence="10" type="ORF">QN277_024704</name>
</gene>
<dbReference type="GO" id="GO:0016705">
    <property type="term" value="F:oxidoreductase activity, acting on paired donors, with incorporation or reduction of molecular oxygen"/>
    <property type="evidence" value="ECO:0007669"/>
    <property type="project" value="InterPro"/>
</dbReference>
<organism evidence="10 11">
    <name type="scientific">Acacia crassicarpa</name>
    <name type="common">northern wattle</name>
    <dbReference type="NCBI Taxonomy" id="499986"/>
    <lineage>
        <taxon>Eukaryota</taxon>
        <taxon>Viridiplantae</taxon>
        <taxon>Streptophyta</taxon>
        <taxon>Embryophyta</taxon>
        <taxon>Tracheophyta</taxon>
        <taxon>Spermatophyta</taxon>
        <taxon>Magnoliopsida</taxon>
        <taxon>eudicotyledons</taxon>
        <taxon>Gunneridae</taxon>
        <taxon>Pentapetalae</taxon>
        <taxon>rosids</taxon>
        <taxon>fabids</taxon>
        <taxon>Fabales</taxon>
        <taxon>Fabaceae</taxon>
        <taxon>Caesalpinioideae</taxon>
        <taxon>mimosoid clade</taxon>
        <taxon>Acacieae</taxon>
        <taxon>Acacia</taxon>
    </lineage>
</organism>
<evidence type="ECO:0000256" key="1">
    <source>
        <dbReference type="ARBA" id="ARBA00001971"/>
    </source>
</evidence>
<dbReference type="InterPro" id="IPR001128">
    <property type="entry name" value="Cyt_P450"/>
</dbReference>
<dbReference type="PRINTS" id="PR00463">
    <property type="entry name" value="EP450I"/>
</dbReference>
<keyword evidence="5 9" id="KW-0560">Oxidoreductase</keyword>